<sequence length="53" mass="6473">MPTYYDTTLFFYETEKEKVHMRYEFKLPDIGEGLHEAEIVRWFIQEGDEVARN</sequence>
<dbReference type="InterPro" id="IPR000089">
    <property type="entry name" value="Biotin_lipoyl"/>
</dbReference>
<protein>
    <submittedName>
        <fullName evidence="2">Dihydrolipoamide acyltransferase component</fullName>
        <ecNumber evidence="2">2.3.1.168</ecNumber>
    </submittedName>
</protein>
<keyword evidence="2" id="KW-0808">Transferase</keyword>
<dbReference type="InterPro" id="IPR011053">
    <property type="entry name" value="Single_hybrid_motif"/>
</dbReference>
<dbReference type="CDD" id="cd06849">
    <property type="entry name" value="lipoyl_domain"/>
    <property type="match status" value="1"/>
</dbReference>
<organism evidence="2 3">
    <name type="scientific">Parageobacillus toebii</name>
    <dbReference type="NCBI Taxonomy" id="153151"/>
    <lineage>
        <taxon>Bacteria</taxon>
        <taxon>Bacillati</taxon>
        <taxon>Bacillota</taxon>
        <taxon>Bacilli</taxon>
        <taxon>Bacillales</taxon>
        <taxon>Anoxybacillaceae</taxon>
        <taxon>Parageobacillus</taxon>
    </lineage>
</organism>
<evidence type="ECO:0000259" key="1">
    <source>
        <dbReference type="Pfam" id="PF00364"/>
    </source>
</evidence>
<proteinExistence type="predicted"/>
<dbReference type="EC" id="2.3.1.168" evidence="2"/>
<keyword evidence="2" id="KW-0012">Acyltransferase</keyword>
<feature type="domain" description="Lipoyl-binding" evidence="1">
    <location>
        <begin position="24"/>
        <end position="52"/>
    </location>
</feature>
<name>A0A150N8G8_9BACL</name>
<dbReference type="GO" id="GO:0043754">
    <property type="term" value="F:dihydrolipoamide branched chain acyltransferase activity"/>
    <property type="evidence" value="ECO:0007669"/>
    <property type="project" value="UniProtKB-EC"/>
</dbReference>
<reference evidence="2 3" key="1">
    <citation type="submission" date="2016-01" db="EMBL/GenBank/DDBJ databases">
        <title>Draft Genome Sequences of Seven Thermophilic Sporeformers Isolated from Foods.</title>
        <authorList>
            <person name="Berendsen E.M."/>
            <person name="Wells-Bennik M.H."/>
            <person name="Krawcyk A.O."/>
            <person name="De Jong A."/>
            <person name="Holsappel S."/>
            <person name="Eijlander R.T."/>
            <person name="Kuipers O.P."/>
        </authorList>
    </citation>
    <scope>NUCLEOTIDE SEQUENCE [LARGE SCALE GENOMIC DNA]</scope>
    <source>
        <strain evidence="2 3">B4110</strain>
    </source>
</reference>
<gene>
    <name evidence="2" type="ORF">B4110_3332</name>
</gene>
<dbReference type="EMBL" id="LQYW01000004">
    <property type="protein sequence ID" value="KYD33003.1"/>
    <property type="molecule type" value="Genomic_DNA"/>
</dbReference>
<dbReference type="Gene3D" id="2.40.50.100">
    <property type="match status" value="1"/>
</dbReference>
<dbReference type="Pfam" id="PF00364">
    <property type="entry name" value="Biotin_lipoyl"/>
    <property type="match status" value="1"/>
</dbReference>
<evidence type="ECO:0000313" key="2">
    <source>
        <dbReference type="EMBL" id="KYD33003.1"/>
    </source>
</evidence>
<dbReference type="PATRIC" id="fig|153151.4.peg.2514"/>
<dbReference type="SUPFAM" id="SSF51230">
    <property type="entry name" value="Single hybrid motif"/>
    <property type="match status" value="1"/>
</dbReference>
<accession>A0A150N8G8</accession>
<comment type="caution">
    <text evidence="2">The sequence shown here is derived from an EMBL/GenBank/DDBJ whole genome shotgun (WGS) entry which is preliminary data.</text>
</comment>
<dbReference type="Proteomes" id="UP000075324">
    <property type="component" value="Unassembled WGS sequence"/>
</dbReference>
<evidence type="ECO:0000313" key="3">
    <source>
        <dbReference type="Proteomes" id="UP000075324"/>
    </source>
</evidence>
<dbReference type="AlphaFoldDB" id="A0A150N8G8"/>